<keyword evidence="1" id="KW-0812">Transmembrane</keyword>
<accession>A0ABN0YRP1</accession>
<feature type="transmembrane region" description="Helical" evidence="1">
    <location>
        <begin position="120"/>
        <end position="141"/>
    </location>
</feature>
<evidence type="ECO:0000313" key="3">
    <source>
        <dbReference type="Proteomes" id="UP001500879"/>
    </source>
</evidence>
<reference evidence="2 3" key="1">
    <citation type="journal article" date="2019" name="Int. J. Syst. Evol. Microbiol.">
        <title>The Global Catalogue of Microorganisms (GCM) 10K type strain sequencing project: providing services to taxonomists for standard genome sequencing and annotation.</title>
        <authorList>
            <consortium name="The Broad Institute Genomics Platform"/>
            <consortium name="The Broad Institute Genome Sequencing Center for Infectious Disease"/>
            <person name="Wu L."/>
            <person name="Ma J."/>
        </authorList>
    </citation>
    <scope>NUCLEOTIDE SEQUENCE [LARGE SCALE GENOMIC DNA]</scope>
    <source>
        <strain evidence="2 3">JCM 4788</strain>
    </source>
</reference>
<dbReference type="EMBL" id="BAAABX010000033">
    <property type="protein sequence ID" value="GAA0407064.1"/>
    <property type="molecule type" value="Genomic_DNA"/>
</dbReference>
<feature type="transmembrane region" description="Helical" evidence="1">
    <location>
        <begin position="188"/>
        <end position="213"/>
    </location>
</feature>
<dbReference type="Proteomes" id="UP001500879">
    <property type="component" value="Unassembled WGS sequence"/>
</dbReference>
<dbReference type="RefSeq" id="WP_344024239.1">
    <property type="nucleotide sequence ID" value="NZ_BAAABX010000033.1"/>
</dbReference>
<proteinExistence type="predicted"/>
<evidence type="ECO:0000256" key="1">
    <source>
        <dbReference type="SAM" id="Phobius"/>
    </source>
</evidence>
<evidence type="ECO:0008006" key="4">
    <source>
        <dbReference type="Google" id="ProtNLM"/>
    </source>
</evidence>
<keyword evidence="1" id="KW-0472">Membrane</keyword>
<protein>
    <recommendedName>
        <fullName evidence="4">DUF1648 domain-containing protein</fullName>
    </recommendedName>
</protein>
<keyword evidence="1" id="KW-1133">Transmembrane helix</keyword>
<feature type="transmembrane region" description="Helical" evidence="1">
    <location>
        <begin position="54"/>
        <end position="75"/>
    </location>
</feature>
<evidence type="ECO:0000313" key="2">
    <source>
        <dbReference type="EMBL" id="GAA0407064.1"/>
    </source>
</evidence>
<keyword evidence="3" id="KW-1185">Reference proteome</keyword>
<feature type="transmembrane region" description="Helical" evidence="1">
    <location>
        <begin position="87"/>
        <end position="108"/>
    </location>
</feature>
<organism evidence="2 3">
    <name type="scientific">Streptomyces luteireticuli</name>
    <dbReference type="NCBI Taxonomy" id="173858"/>
    <lineage>
        <taxon>Bacteria</taxon>
        <taxon>Bacillati</taxon>
        <taxon>Actinomycetota</taxon>
        <taxon>Actinomycetes</taxon>
        <taxon>Kitasatosporales</taxon>
        <taxon>Streptomycetaceae</taxon>
        <taxon>Streptomyces</taxon>
    </lineage>
</organism>
<sequence length="319" mass="32213">MSGIRRALVTLLMYLLAAAAFLAVYLHLGDRLPDHLATHFDGTGADDYSSRGSFLAASLGVLGGLGALLGGVSALRGTPAQQRGLTVLGCTVAGIVGYGLTSVLLVNADATDPADVRLPVWRLLTALGAGAVTGAAGWLLSGKGATPDSGRRTPAGPVEQLPLSDGESAAWTHAVGSRVLPLAGAGTLVLAVVLGLAVGPLPAVVLLVVGVPLTALTKARVTVDRRGVTIASSAVPRPRLTIPLGRVVDASRRDVDAARDFGGWGYRTAPGASGLILRSGEALSVRLTTGSEFVVTVDDAATAAALLNTLAARERTAKG</sequence>
<feature type="transmembrane region" description="Helical" evidence="1">
    <location>
        <begin position="7"/>
        <end position="28"/>
    </location>
</feature>
<gene>
    <name evidence="2" type="ORF">GCM10010357_30030</name>
</gene>
<name>A0ABN0YRP1_9ACTN</name>
<comment type="caution">
    <text evidence="2">The sequence shown here is derived from an EMBL/GenBank/DDBJ whole genome shotgun (WGS) entry which is preliminary data.</text>
</comment>